<name>A0A9P6DTG2_9AGAM</name>
<dbReference type="AlphaFoldDB" id="A0A9P6DTG2"/>
<evidence type="ECO:0000313" key="2">
    <source>
        <dbReference type="EMBL" id="KAF9513187.1"/>
    </source>
</evidence>
<accession>A0A9P6DTG2</accession>
<proteinExistence type="predicted"/>
<organism evidence="2 3">
    <name type="scientific">Hydnum rufescens UP504</name>
    <dbReference type="NCBI Taxonomy" id="1448309"/>
    <lineage>
        <taxon>Eukaryota</taxon>
        <taxon>Fungi</taxon>
        <taxon>Dikarya</taxon>
        <taxon>Basidiomycota</taxon>
        <taxon>Agaricomycotina</taxon>
        <taxon>Agaricomycetes</taxon>
        <taxon>Cantharellales</taxon>
        <taxon>Hydnaceae</taxon>
        <taxon>Hydnum</taxon>
    </lineage>
</organism>
<feature type="compositionally biased region" description="Basic and acidic residues" evidence="1">
    <location>
        <begin position="59"/>
        <end position="78"/>
    </location>
</feature>
<evidence type="ECO:0000256" key="1">
    <source>
        <dbReference type="SAM" id="MobiDB-lite"/>
    </source>
</evidence>
<sequence>MDRTEHQCYGCPDTVADCHMCLRMLSCALKRVVLLMFRRKRAQPVQAQGEMKDTTAPSPRDRTEHGGRPHFDECDSVC</sequence>
<reference evidence="2" key="1">
    <citation type="journal article" date="2020" name="Nat. Commun.">
        <title>Large-scale genome sequencing of mycorrhizal fungi provides insights into the early evolution of symbiotic traits.</title>
        <authorList>
            <person name="Miyauchi S."/>
            <person name="Kiss E."/>
            <person name="Kuo A."/>
            <person name="Drula E."/>
            <person name="Kohler A."/>
            <person name="Sanchez-Garcia M."/>
            <person name="Morin E."/>
            <person name="Andreopoulos B."/>
            <person name="Barry K.W."/>
            <person name="Bonito G."/>
            <person name="Buee M."/>
            <person name="Carver A."/>
            <person name="Chen C."/>
            <person name="Cichocki N."/>
            <person name="Clum A."/>
            <person name="Culley D."/>
            <person name="Crous P.W."/>
            <person name="Fauchery L."/>
            <person name="Girlanda M."/>
            <person name="Hayes R.D."/>
            <person name="Keri Z."/>
            <person name="LaButti K."/>
            <person name="Lipzen A."/>
            <person name="Lombard V."/>
            <person name="Magnuson J."/>
            <person name="Maillard F."/>
            <person name="Murat C."/>
            <person name="Nolan M."/>
            <person name="Ohm R.A."/>
            <person name="Pangilinan J."/>
            <person name="Pereira M.F."/>
            <person name="Perotto S."/>
            <person name="Peter M."/>
            <person name="Pfister S."/>
            <person name="Riley R."/>
            <person name="Sitrit Y."/>
            <person name="Stielow J.B."/>
            <person name="Szollosi G."/>
            <person name="Zifcakova L."/>
            <person name="Stursova M."/>
            <person name="Spatafora J.W."/>
            <person name="Tedersoo L."/>
            <person name="Vaario L.M."/>
            <person name="Yamada A."/>
            <person name="Yan M."/>
            <person name="Wang P."/>
            <person name="Xu J."/>
            <person name="Bruns T."/>
            <person name="Baldrian P."/>
            <person name="Vilgalys R."/>
            <person name="Dunand C."/>
            <person name="Henrissat B."/>
            <person name="Grigoriev I.V."/>
            <person name="Hibbett D."/>
            <person name="Nagy L.G."/>
            <person name="Martin F.M."/>
        </authorList>
    </citation>
    <scope>NUCLEOTIDE SEQUENCE</scope>
    <source>
        <strain evidence="2">UP504</strain>
    </source>
</reference>
<dbReference type="Proteomes" id="UP000886523">
    <property type="component" value="Unassembled WGS sequence"/>
</dbReference>
<evidence type="ECO:0000313" key="3">
    <source>
        <dbReference type="Proteomes" id="UP000886523"/>
    </source>
</evidence>
<comment type="caution">
    <text evidence="2">The sequence shown here is derived from an EMBL/GenBank/DDBJ whole genome shotgun (WGS) entry which is preliminary data.</text>
</comment>
<gene>
    <name evidence="2" type="ORF">BS47DRAFT_985559</name>
</gene>
<keyword evidence="3" id="KW-1185">Reference proteome</keyword>
<dbReference type="EMBL" id="MU128976">
    <property type="protein sequence ID" value="KAF9513187.1"/>
    <property type="molecule type" value="Genomic_DNA"/>
</dbReference>
<feature type="region of interest" description="Disordered" evidence="1">
    <location>
        <begin position="42"/>
        <end position="78"/>
    </location>
</feature>
<protein>
    <submittedName>
        <fullName evidence="2">Uncharacterized protein</fullName>
    </submittedName>
</protein>